<feature type="compositionally biased region" description="Polar residues" evidence="1">
    <location>
        <begin position="47"/>
        <end position="59"/>
    </location>
</feature>
<dbReference type="Proteomes" id="UP000019364">
    <property type="component" value="Unassembled WGS sequence"/>
</dbReference>
<proteinExistence type="predicted"/>
<evidence type="ECO:0000256" key="1">
    <source>
        <dbReference type="SAM" id="MobiDB-lite"/>
    </source>
</evidence>
<protein>
    <submittedName>
        <fullName evidence="2">Uncharacterized protein</fullName>
    </submittedName>
</protein>
<keyword evidence="3" id="KW-1185">Reference proteome</keyword>
<comment type="caution">
    <text evidence="2">The sequence shown here is derived from an EMBL/GenBank/DDBJ whole genome shotgun (WGS) entry which is preliminary data.</text>
</comment>
<feature type="region of interest" description="Disordered" evidence="1">
    <location>
        <begin position="47"/>
        <end position="80"/>
    </location>
</feature>
<evidence type="ECO:0000313" key="3">
    <source>
        <dbReference type="Proteomes" id="UP000019364"/>
    </source>
</evidence>
<organism evidence="2 3">
    <name type="scientific">Paenibacillus pini JCM 16418</name>
    <dbReference type="NCBI Taxonomy" id="1236976"/>
    <lineage>
        <taxon>Bacteria</taxon>
        <taxon>Bacillati</taxon>
        <taxon>Bacillota</taxon>
        <taxon>Bacilli</taxon>
        <taxon>Bacillales</taxon>
        <taxon>Paenibacillaceae</taxon>
        <taxon>Paenibacillus</taxon>
    </lineage>
</organism>
<dbReference type="AlphaFoldDB" id="W7YC00"/>
<accession>W7YC00</accession>
<reference evidence="2 3" key="1">
    <citation type="journal article" date="2014" name="Genome Announc.">
        <title>Draft Genome Sequence of Paenibacillus pini JCM 16418T, Isolated from the Rhizosphere of Pine Tree.</title>
        <authorList>
            <person name="Yuki M."/>
            <person name="Oshima K."/>
            <person name="Suda W."/>
            <person name="Oshida Y."/>
            <person name="Kitamura K."/>
            <person name="Iida Y."/>
            <person name="Hattori M."/>
            <person name="Ohkuma M."/>
        </authorList>
    </citation>
    <scope>NUCLEOTIDE SEQUENCE [LARGE SCALE GENOMIC DNA]</scope>
    <source>
        <strain evidence="2 3">JCM 16418</strain>
    </source>
</reference>
<name>W7YC00_9BACL</name>
<sequence>MIFVSMGFAGLFFIVGLLGEYISRILIETQNRPFYSTKTVELYKPSRSQLQNAQHNNDIPKNGKTEGPEALTTYEVAHTR</sequence>
<dbReference type="STRING" id="1236976.JCM16418_2464"/>
<dbReference type="RefSeq" id="WP_148298784.1">
    <property type="nucleotide sequence ID" value="NZ_BAVZ01000006.1"/>
</dbReference>
<evidence type="ECO:0000313" key="2">
    <source>
        <dbReference type="EMBL" id="GAF08390.1"/>
    </source>
</evidence>
<dbReference type="EMBL" id="BAVZ01000006">
    <property type="protein sequence ID" value="GAF08390.1"/>
    <property type="molecule type" value="Genomic_DNA"/>
</dbReference>
<gene>
    <name evidence="2" type="ORF">JCM16418_2464</name>
</gene>